<dbReference type="PANTHER" id="PTHR34806">
    <property type="entry name" value="HIGH-AFFINITY NITRATE TRANSPORTER 3.2"/>
    <property type="match status" value="1"/>
</dbReference>
<dbReference type="Proteomes" id="UP001408789">
    <property type="component" value="Unassembled WGS sequence"/>
</dbReference>
<organism evidence="3 4">
    <name type="scientific">Deinandra increscens subsp. villosa</name>
    <dbReference type="NCBI Taxonomy" id="3103831"/>
    <lineage>
        <taxon>Eukaryota</taxon>
        <taxon>Viridiplantae</taxon>
        <taxon>Streptophyta</taxon>
        <taxon>Embryophyta</taxon>
        <taxon>Tracheophyta</taxon>
        <taxon>Spermatophyta</taxon>
        <taxon>Magnoliopsida</taxon>
        <taxon>eudicotyledons</taxon>
        <taxon>Gunneridae</taxon>
        <taxon>Pentapetalae</taxon>
        <taxon>asterids</taxon>
        <taxon>campanulids</taxon>
        <taxon>Asterales</taxon>
        <taxon>Asteraceae</taxon>
        <taxon>Asteroideae</taxon>
        <taxon>Heliantheae alliance</taxon>
        <taxon>Madieae</taxon>
        <taxon>Madiinae</taxon>
        <taxon>Deinandra</taxon>
    </lineage>
</organism>
<dbReference type="PANTHER" id="PTHR34806:SF1">
    <property type="entry name" value="HIGH-AFFINITY NITRATE TRANSPORTER 3.1"/>
    <property type="match status" value="1"/>
</dbReference>
<dbReference type="InterPro" id="IPR016605">
    <property type="entry name" value="Transptr_NO3_Nar2"/>
</dbReference>
<feature type="signal peptide" evidence="2">
    <location>
        <begin position="1"/>
        <end position="23"/>
    </location>
</feature>
<dbReference type="Pfam" id="PF16974">
    <property type="entry name" value="NAR2"/>
    <property type="match status" value="2"/>
</dbReference>
<dbReference type="AlphaFoldDB" id="A0AAP0D553"/>
<dbReference type="GO" id="GO:0010167">
    <property type="term" value="P:response to nitrate"/>
    <property type="evidence" value="ECO:0007669"/>
    <property type="project" value="InterPro"/>
</dbReference>
<evidence type="ECO:0008006" key="5">
    <source>
        <dbReference type="Google" id="ProtNLM"/>
    </source>
</evidence>
<evidence type="ECO:0000256" key="2">
    <source>
        <dbReference type="SAM" id="SignalP"/>
    </source>
</evidence>
<keyword evidence="1" id="KW-1133">Transmembrane helix</keyword>
<feature type="transmembrane region" description="Helical" evidence="1">
    <location>
        <begin position="371"/>
        <end position="390"/>
    </location>
</feature>
<sequence>MEVSAGFQVVSLLLFCFAATSHGVYFSSLKETLEVIASPTNGQVLKAGEDNITVTWGFNQTWPAGTDSDYKTIKVKLCYAPISQKDRKWRKTEDHLKKDKTCSHKIVARPYAASNNSFTWTVERDIPSATYFVRAFAFNAQEEEVAYGQTTDAHKSTNLFKVQAITGRHVSLDIASVCFSAFSVVTLAGFFYKEKRNSDDNKKISTVIGYLDSIAATSHGVSFSSLKETLEVIASPTNGQVLKAGEDNITVTWRFNQTLSAGTDSDYKTIKVKLCYAPISQKDRKWRKTEDLLKKDKSCTHKIVAGPYAASNNSFTWTVKRDIPSATYFVRAYALNAQEEEVAYGQTTNAQKSTNLFEVQAITGRHASLDIASICFSAFSVVSLAGFFYMEKRK</sequence>
<accession>A0AAP0D553</accession>
<keyword evidence="2" id="KW-0732">Signal</keyword>
<comment type="caution">
    <text evidence="3">The sequence shown here is derived from an EMBL/GenBank/DDBJ whole genome shotgun (WGS) entry which is preliminary data.</text>
</comment>
<feature type="chain" id="PRO_5042815635" description="High-affinity nitrate transporter" evidence="2">
    <location>
        <begin position="24"/>
        <end position="394"/>
    </location>
</feature>
<dbReference type="GO" id="GO:0015112">
    <property type="term" value="F:nitrate transmembrane transporter activity"/>
    <property type="evidence" value="ECO:0007669"/>
    <property type="project" value="TreeGrafter"/>
</dbReference>
<evidence type="ECO:0000313" key="3">
    <source>
        <dbReference type="EMBL" id="KAK9066442.1"/>
    </source>
</evidence>
<keyword evidence="4" id="KW-1185">Reference proteome</keyword>
<keyword evidence="1" id="KW-0812">Transmembrane</keyword>
<evidence type="ECO:0000313" key="4">
    <source>
        <dbReference type="Proteomes" id="UP001408789"/>
    </source>
</evidence>
<reference evidence="3 4" key="1">
    <citation type="submission" date="2024-04" db="EMBL/GenBank/DDBJ databases">
        <title>The reference genome of an endangered Asteraceae, Deinandra increscens subsp. villosa, native to the Central Coast of California.</title>
        <authorList>
            <person name="Guilliams M."/>
            <person name="Hasenstab-Lehman K."/>
            <person name="Meyer R."/>
            <person name="Mcevoy S."/>
        </authorList>
    </citation>
    <scope>NUCLEOTIDE SEQUENCE [LARGE SCALE GENOMIC DNA]</scope>
    <source>
        <tissue evidence="3">Leaf</tissue>
    </source>
</reference>
<proteinExistence type="predicted"/>
<evidence type="ECO:0000256" key="1">
    <source>
        <dbReference type="SAM" id="Phobius"/>
    </source>
</evidence>
<gene>
    <name evidence="3" type="ORF">SSX86_013764</name>
</gene>
<dbReference type="EMBL" id="JBCNJP010000015">
    <property type="protein sequence ID" value="KAK9066442.1"/>
    <property type="molecule type" value="Genomic_DNA"/>
</dbReference>
<keyword evidence="1" id="KW-0472">Membrane</keyword>
<dbReference type="GO" id="GO:0005886">
    <property type="term" value="C:plasma membrane"/>
    <property type="evidence" value="ECO:0007669"/>
    <property type="project" value="TreeGrafter"/>
</dbReference>
<name>A0AAP0D553_9ASTR</name>
<protein>
    <recommendedName>
        <fullName evidence="5">High-affinity nitrate transporter</fullName>
    </recommendedName>
</protein>